<gene>
    <name evidence="1" type="ORF">DW687_05015</name>
</gene>
<reference evidence="1 2" key="1">
    <citation type="submission" date="2018-08" db="EMBL/GenBank/DDBJ databases">
        <title>A genome reference for cultivated species of the human gut microbiota.</title>
        <authorList>
            <person name="Zou Y."/>
            <person name="Xue W."/>
            <person name="Luo G."/>
        </authorList>
    </citation>
    <scope>NUCLEOTIDE SEQUENCE [LARGE SCALE GENOMIC DNA]</scope>
    <source>
        <strain evidence="1 2">AM25-6</strain>
    </source>
</reference>
<comment type="caution">
    <text evidence="1">The sequence shown here is derived from an EMBL/GenBank/DDBJ whole genome shotgun (WGS) entry which is preliminary data.</text>
</comment>
<proteinExistence type="predicted"/>
<sequence>MNEYRKLKISFAEGLGSAPSGVVLSIFWTSKKWRGGRGGAPSVYVSDVSLNTSEDLPITIIWSFSLNT</sequence>
<organism evidence="1 2">
    <name type="scientific">Anaerofustis stercorihominis</name>
    <dbReference type="NCBI Taxonomy" id="214853"/>
    <lineage>
        <taxon>Bacteria</taxon>
        <taxon>Bacillati</taxon>
        <taxon>Bacillota</taxon>
        <taxon>Clostridia</taxon>
        <taxon>Eubacteriales</taxon>
        <taxon>Eubacteriaceae</taxon>
        <taxon>Anaerofustis</taxon>
    </lineage>
</organism>
<dbReference type="Proteomes" id="UP000261212">
    <property type="component" value="Unassembled WGS sequence"/>
</dbReference>
<evidence type="ECO:0000313" key="2">
    <source>
        <dbReference type="Proteomes" id="UP000261212"/>
    </source>
</evidence>
<evidence type="ECO:0000313" key="1">
    <source>
        <dbReference type="EMBL" id="RGD74131.1"/>
    </source>
</evidence>
<accession>A0A3E3DXW4</accession>
<name>A0A3E3DXW4_9FIRM</name>
<protein>
    <submittedName>
        <fullName evidence="1">Uncharacterized protein</fullName>
    </submittedName>
</protein>
<dbReference type="EMBL" id="QUSM01000003">
    <property type="protein sequence ID" value="RGD74131.1"/>
    <property type="molecule type" value="Genomic_DNA"/>
</dbReference>
<dbReference type="AlphaFoldDB" id="A0A3E3DXW4"/>